<evidence type="ECO:0000256" key="1">
    <source>
        <dbReference type="SAM" id="MobiDB-lite"/>
    </source>
</evidence>
<accession>A0A8J5MHI9</accession>
<feature type="region of interest" description="Disordered" evidence="1">
    <location>
        <begin position="39"/>
        <end position="69"/>
    </location>
</feature>
<name>A0A8J5MHI9_9STRA</name>
<gene>
    <name evidence="2" type="ORF">JG688_00003425</name>
</gene>
<dbReference type="EMBL" id="JAENGY010000106">
    <property type="protein sequence ID" value="KAG6973655.1"/>
    <property type="molecule type" value="Genomic_DNA"/>
</dbReference>
<protein>
    <submittedName>
        <fullName evidence="2">Uncharacterized protein</fullName>
    </submittedName>
</protein>
<evidence type="ECO:0000313" key="2">
    <source>
        <dbReference type="EMBL" id="KAG6973655.1"/>
    </source>
</evidence>
<keyword evidence="3" id="KW-1185">Reference proteome</keyword>
<reference evidence="2" key="1">
    <citation type="submission" date="2021-01" db="EMBL/GenBank/DDBJ databases">
        <title>Phytophthora aleatoria, a newly-described species from Pinus radiata is distinct from Phytophthora cactorum isolates based on comparative genomics.</title>
        <authorList>
            <person name="Mcdougal R."/>
            <person name="Panda P."/>
            <person name="Williams N."/>
            <person name="Studholme D.J."/>
        </authorList>
    </citation>
    <scope>NUCLEOTIDE SEQUENCE</scope>
    <source>
        <strain evidence="2">NZFS 4037</strain>
    </source>
</reference>
<sequence length="329" mass="37983">MLPLFHGPLPRSERDLEQDADVVHYLARRFARIVTLRHRQRPPTERRNEACHHRRLPPHPRNCASRRRQDARARRFEVETEPEPDDAILDASIRSLHAHIASLERSTLLRDSAMLLWRANSSAVALDLTREYFLQFQHGYNSADSERSATTSRFMASVFRSDILCRDFQGLQAYMDQWEKYTTFHQELTLTLNTVRLLDNENDPRCAVTVHANGELHVTFTQDTLKFLYPALFTQSLHNVQEREIVNTLVGSRGGLPMELVLHFDRQGHVFAFESRVNLVSTLLNVLHSPSAAIHVHQSSIMTADGHWQAATDVEEATRRERMLPKQLL</sequence>
<evidence type="ECO:0000313" key="3">
    <source>
        <dbReference type="Proteomes" id="UP000709295"/>
    </source>
</evidence>
<comment type="caution">
    <text evidence="2">The sequence shown here is derived from an EMBL/GenBank/DDBJ whole genome shotgun (WGS) entry which is preliminary data.</text>
</comment>
<dbReference type="AlphaFoldDB" id="A0A8J5MHI9"/>
<organism evidence="2 3">
    <name type="scientific">Phytophthora aleatoria</name>
    <dbReference type="NCBI Taxonomy" id="2496075"/>
    <lineage>
        <taxon>Eukaryota</taxon>
        <taxon>Sar</taxon>
        <taxon>Stramenopiles</taxon>
        <taxon>Oomycota</taxon>
        <taxon>Peronosporomycetes</taxon>
        <taxon>Peronosporales</taxon>
        <taxon>Peronosporaceae</taxon>
        <taxon>Phytophthora</taxon>
    </lineage>
</organism>
<proteinExistence type="predicted"/>
<dbReference type="Proteomes" id="UP000709295">
    <property type="component" value="Unassembled WGS sequence"/>
</dbReference>
<feature type="compositionally biased region" description="Basic and acidic residues" evidence="1">
    <location>
        <begin position="42"/>
        <end position="51"/>
    </location>
</feature>